<proteinExistence type="predicted"/>
<dbReference type="EMBL" id="JARJCW010000104">
    <property type="protein sequence ID" value="KAJ7193789.1"/>
    <property type="molecule type" value="Genomic_DNA"/>
</dbReference>
<evidence type="ECO:0000313" key="2">
    <source>
        <dbReference type="EMBL" id="KAJ7193789.1"/>
    </source>
</evidence>
<evidence type="ECO:0000256" key="1">
    <source>
        <dbReference type="SAM" id="MobiDB-lite"/>
    </source>
</evidence>
<keyword evidence="3" id="KW-1185">Reference proteome</keyword>
<feature type="region of interest" description="Disordered" evidence="1">
    <location>
        <begin position="252"/>
        <end position="287"/>
    </location>
</feature>
<protein>
    <submittedName>
        <fullName evidence="2">Uncharacterized protein</fullName>
    </submittedName>
</protein>
<comment type="caution">
    <text evidence="2">The sequence shown here is derived from an EMBL/GenBank/DDBJ whole genome shotgun (WGS) entry which is preliminary data.</text>
</comment>
<accession>A0AAD6USV3</accession>
<organism evidence="2 3">
    <name type="scientific">Mycena pura</name>
    <dbReference type="NCBI Taxonomy" id="153505"/>
    <lineage>
        <taxon>Eukaryota</taxon>
        <taxon>Fungi</taxon>
        <taxon>Dikarya</taxon>
        <taxon>Basidiomycota</taxon>
        <taxon>Agaricomycotina</taxon>
        <taxon>Agaricomycetes</taxon>
        <taxon>Agaricomycetidae</taxon>
        <taxon>Agaricales</taxon>
        <taxon>Marasmiineae</taxon>
        <taxon>Mycenaceae</taxon>
        <taxon>Mycena</taxon>
    </lineage>
</organism>
<reference evidence="2" key="1">
    <citation type="submission" date="2023-03" db="EMBL/GenBank/DDBJ databases">
        <title>Massive genome expansion in bonnet fungi (Mycena s.s.) driven by repeated elements and novel gene families across ecological guilds.</title>
        <authorList>
            <consortium name="Lawrence Berkeley National Laboratory"/>
            <person name="Harder C.B."/>
            <person name="Miyauchi S."/>
            <person name="Viragh M."/>
            <person name="Kuo A."/>
            <person name="Thoen E."/>
            <person name="Andreopoulos B."/>
            <person name="Lu D."/>
            <person name="Skrede I."/>
            <person name="Drula E."/>
            <person name="Henrissat B."/>
            <person name="Morin E."/>
            <person name="Kohler A."/>
            <person name="Barry K."/>
            <person name="LaButti K."/>
            <person name="Morin E."/>
            <person name="Salamov A."/>
            <person name="Lipzen A."/>
            <person name="Mereny Z."/>
            <person name="Hegedus B."/>
            <person name="Baldrian P."/>
            <person name="Stursova M."/>
            <person name="Weitz H."/>
            <person name="Taylor A."/>
            <person name="Grigoriev I.V."/>
            <person name="Nagy L.G."/>
            <person name="Martin F."/>
            <person name="Kauserud H."/>
        </authorList>
    </citation>
    <scope>NUCLEOTIDE SEQUENCE</scope>
    <source>
        <strain evidence="2">9144</strain>
    </source>
</reference>
<gene>
    <name evidence="2" type="ORF">GGX14DRAFT_405164</name>
</gene>
<evidence type="ECO:0000313" key="3">
    <source>
        <dbReference type="Proteomes" id="UP001219525"/>
    </source>
</evidence>
<name>A0AAD6USV3_9AGAR</name>
<dbReference type="AlphaFoldDB" id="A0AAD6USV3"/>
<sequence>MLDSERTYVDLLFRASKKYASWDPEVVSPPVAKKFLADTNFEIPVNVGDWGRISRGRRGLAFWRKNGVFVKEGNIFQDGKATKYNIPESVEYGHEASEGETWVVSQNAEQVDVSASVGGITPAIAQCKVKGAFKFSSGRGAILVMDNDTISSIDPPGSLRRLLEDPSMRDLVVVSEVHSCSSYARLLTAQGGSTVALGLSVEPPVGGVAAATANANWVRSVSSGNFKAQVNKNGHRKYYPLFRLVSLTEKATSTGMRGGDESDDSDSLLPLPDAEPAWHTVEVKTGA</sequence>
<dbReference type="Proteomes" id="UP001219525">
    <property type="component" value="Unassembled WGS sequence"/>
</dbReference>
<feature type="compositionally biased region" description="Low complexity" evidence="1">
    <location>
        <begin position="267"/>
        <end position="277"/>
    </location>
</feature>